<feature type="domain" description="Right handed beta helix" evidence="1">
    <location>
        <begin position="121"/>
        <end position="237"/>
    </location>
</feature>
<dbReference type="InterPro" id="IPR012334">
    <property type="entry name" value="Pectin_lyas_fold"/>
</dbReference>
<protein>
    <recommendedName>
        <fullName evidence="1">Right handed beta helix domain-containing protein</fullName>
    </recommendedName>
</protein>
<dbReference type="Pfam" id="PF13229">
    <property type="entry name" value="Beta_helix"/>
    <property type="match status" value="1"/>
</dbReference>
<proteinExistence type="predicted"/>
<dbReference type="AlphaFoldDB" id="A0A0F9S3W1"/>
<dbReference type="SUPFAM" id="SSF51126">
    <property type="entry name" value="Pectin lyase-like"/>
    <property type="match status" value="1"/>
</dbReference>
<dbReference type="InterPro" id="IPR011050">
    <property type="entry name" value="Pectin_lyase_fold/virulence"/>
</dbReference>
<organism evidence="2">
    <name type="scientific">marine sediment metagenome</name>
    <dbReference type="NCBI Taxonomy" id="412755"/>
    <lineage>
        <taxon>unclassified sequences</taxon>
        <taxon>metagenomes</taxon>
        <taxon>ecological metagenomes</taxon>
    </lineage>
</organism>
<reference evidence="2" key="1">
    <citation type="journal article" date="2015" name="Nature">
        <title>Complex archaea that bridge the gap between prokaryotes and eukaryotes.</title>
        <authorList>
            <person name="Spang A."/>
            <person name="Saw J.H."/>
            <person name="Jorgensen S.L."/>
            <person name="Zaremba-Niedzwiedzka K."/>
            <person name="Martijn J."/>
            <person name="Lind A.E."/>
            <person name="van Eijk R."/>
            <person name="Schleper C."/>
            <person name="Guy L."/>
            <person name="Ettema T.J."/>
        </authorList>
    </citation>
    <scope>NUCLEOTIDE SEQUENCE</scope>
</reference>
<evidence type="ECO:0000313" key="2">
    <source>
        <dbReference type="EMBL" id="KKN56937.1"/>
    </source>
</evidence>
<dbReference type="InterPro" id="IPR039448">
    <property type="entry name" value="Beta_helix"/>
</dbReference>
<accession>A0A0F9S3W1</accession>
<gene>
    <name evidence="2" type="ORF">LCGC14_0567290</name>
</gene>
<dbReference type="Gene3D" id="2.160.20.10">
    <property type="entry name" value="Single-stranded right-handed beta-helix, Pectin lyase-like"/>
    <property type="match status" value="1"/>
</dbReference>
<evidence type="ECO:0000259" key="1">
    <source>
        <dbReference type="Pfam" id="PF13229"/>
    </source>
</evidence>
<comment type="caution">
    <text evidence="2">The sequence shown here is derived from an EMBL/GenBank/DDBJ whole genome shotgun (WGS) entry which is preliminary data.</text>
</comment>
<name>A0A0F9S3W1_9ZZZZ</name>
<dbReference type="EMBL" id="LAZR01000826">
    <property type="protein sequence ID" value="KKN56937.1"/>
    <property type="molecule type" value="Genomic_DNA"/>
</dbReference>
<sequence>MAGFQQLRVTREVDFSGAAKIGLAPDYPGNVYHVDKTGNDGNDGLGWGGGRALLTIQAALDKCSGRGLHTVLVASGAYQETLTTPNNATAPFGQLIGMEARDTGSGCYLYSVGTTNILTINARGWRVSGFEFESGSAAAGIKLVRESGGVNRSDYTQIDNCAFVTGKYGIEVTGAPYEVVIRNCTFFNLTTGAIYHTDSSWANARKWTIRGNDFSENASHIYLPMNQSFIYRNIFQGTGSTRSAKDANLLNITGGTLGMNQVSENHLGIADGTGAGQYDETSGSCQGGTTDFWQGNWVGFAVNNKAPASGS</sequence>